<feature type="non-terminal residue" evidence="1">
    <location>
        <position position="324"/>
    </location>
</feature>
<organism evidence="1">
    <name type="scientific">marine sediment metagenome</name>
    <dbReference type="NCBI Taxonomy" id="412755"/>
    <lineage>
        <taxon>unclassified sequences</taxon>
        <taxon>metagenomes</taxon>
        <taxon>ecological metagenomes</taxon>
    </lineage>
</organism>
<gene>
    <name evidence="1" type="ORF">S01H1_09546</name>
</gene>
<sequence>MANIFDQFDEPEAQQAGNVFDQFDEQPVTASMTAEQFQAERGDIPDIYGEIAPQESKPEATLGEKAIGAGEAALTAATGATGGTLGLLGGTLQGVISELRSGEFGSNEAANRIADRAEAAMADLTYAPRTETGKEYVEAIGEAGEALAPMAGLGGAAQQIGQLGKAARPQIAQAGKAASQAVAPAKEKALAVASDISKAKLPSTQDKIKELMAGEVDRDAFDVELAGEKLKDATPFQKAIGADLPSIQKNREAINAANQGFDEGFLDVISKRATPEDKRAMLEMTRISEKGKKDPLFEVDNRPADVAGNILLDKINEVKRINKD</sequence>
<evidence type="ECO:0000313" key="1">
    <source>
        <dbReference type="EMBL" id="GAF84388.1"/>
    </source>
</evidence>
<accession>X0STA0</accession>
<reference evidence="1" key="1">
    <citation type="journal article" date="2014" name="Front. Microbiol.">
        <title>High frequency of phylogenetically diverse reductive dehalogenase-homologous genes in deep subseafloor sedimentary metagenomes.</title>
        <authorList>
            <person name="Kawai M."/>
            <person name="Futagami T."/>
            <person name="Toyoda A."/>
            <person name="Takaki Y."/>
            <person name="Nishi S."/>
            <person name="Hori S."/>
            <person name="Arai W."/>
            <person name="Tsubouchi T."/>
            <person name="Morono Y."/>
            <person name="Uchiyama I."/>
            <person name="Ito T."/>
            <person name="Fujiyama A."/>
            <person name="Inagaki F."/>
            <person name="Takami H."/>
        </authorList>
    </citation>
    <scope>NUCLEOTIDE SEQUENCE</scope>
    <source>
        <strain evidence="1">Expedition CK06-06</strain>
    </source>
</reference>
<dbReference type="AlphaFoldDB" id="X0STA0"/>
<name>X0STA0_9ZZZZ</name>
<proteinExistence type="predicted"/>
<dbReference type="EMBL" id="BARS01004880">
    <property type="protein sequence ID" value="GAF84388.1"/>
    <property type="molecule type" value="Genomic_DNA"/>
</dbReference>
<protein>
    <submittedName>
        <fullName evidence="1">Uncharacterized protein</fullName>
    </submittedName>
</protein>
<comment type="caution">
    <text evidence="1">The sequence shown here is derived from an EMBL/GenBank/DDBJ whole genome shotgun (WGS) entry which is preliminary data.</text>
</comment>